<dbReference type="InterPro" id="IPR001466">
    <property type="entry name" value="Beta-lactam-related"/>
</dbReference>
<accession>A0A2T5TY32</accession>
<sequence length="317" mass="33988">MTCSEAGVSGIISQGEDGAVLDPSFRWHIGSNTKAMTAALYARMVDVGRCRWGASVASLFPAIASHPAWADIRVEELLSHSAGLTDTFVDGRWLDARRADGKPAREQRRDLVKRILSGAPPERRGVYRYGNLNYVLVGAAVEETANVSWEEAMQAEVFATLRIAEAGFGPPPRTGPWGREAKGSILKPIDPSLGEADNPSVLWPSGGVHISASGYAQFLANYLGDRPPLFRSTTLNHLLTPAAPDLSYAGGWSLDGPPESLASRLSHDGSNTLWFASAVIDRKFGRGYAALTNCGGERGGAITTRILERISLRSPST</sequence>
<feature type="domain" description="Beta-lactamase-related" evidence="1">
    <location>
        <begin position="17"/>
        <end position="298"/>
    </location>
</feature>
<dbReference type="SUPFAM" id="SSF56601">
    <property type="entry name" value="beta-lactamase/transpeptidase-like"/>
    <property type="match status" value="1"/>
</dbReference>
<protein>
    <submittedName>
        <fullName evidence="2">CubicO group peptidase (Beta-lactamase class C family)</fullName>
    </submittedName>
</protein>
<evidence type="ECO:0000313" key="2">
    <source>
        <dbReference type="EMBL" id="PTW44172.1"/>
    </source>
</evidence>
<dbReference type="EMBL" id="QAYE01000011">
    <property type="protein sequence ID" value="PTW44172.1"/>
    <property type="molecule type" value="Genomic_DNA"/>
</dbReference>
<dbReference type="Gene3D" id="3.40.710.10">
    <property type="entry name" value="DD-peptidase/beta-lactamase superfamily"/>
    <property type="match status" value="1"/>
</dbReference>
<dbReference type="Pfam" id="PF00144">
    <property type="entry name" value="Beta-lactamase"/>
    <property type="match status" value="1"/>
</dbReference>
<dbReference type="InterPro" id="IPR012338">
    <property type="entry name" value="Beta-lactam/transpept-like"/>
</dbReference>
<dbReference type="PANTHER" id="PTHR46825">
    <property type="entry name" value="D-ALANYL-D-ALANINE-CARBOXYPEPTIDASE/ENDOPEPTIDASE AMPH"/>
    <property type="match status" value="1"/>
</dbReference>
<evidence type="ECO:0000259" key="1">
    <source>
        <dbReference type="Pfam" id="PF00144"/>
    </source>
</evidence>
<proteinExistence type="predicted"/>
<dbReference type="InterPro" id="IPR050491">
    <property type="entry name" value="AmpC-like"/>
</dbReference>
<organism evidence="2 3">
    <name type="scientific">Sphingomonas faeni</name>
    <dbReference type="NCBI Taxonomy" id="185950"/>
    <lineage>
        <taxon>Bacteria</taxon>
        <taxon>Pseudomonadati</taxon>
        <taxon>Pseudomonadota</taxon>
        <taxon>Alphaproteobacteria</taxon>
        <taxon>Sphingomonadales</taxon>
        <taxon>Sphingomonadaceae</taxon>
        <taxon>Sphingomonas</taxon>
    </lineage>
</organism>
<evidence type="ECO:0000313" key="3">
    <source>
        <dbReference type="Proteomes" id="UP000244013"/>
    </source>
</evidence>
<dbReference type="AlphaFoldDB" id="A0A2T5TY32"/>
<dbReference type="Proteomes" id="UP000244013">
    <property type="component" value="Unassembled WGS sequence"/>
</dbReference>
<comment type="caution">
    <text evidence="2">The sequence shown here is derived from an EMBL/GenBank/DDBJ whole genome shotgun (WGS) entry which is preliminary data.</text>
</comment>
<reference evidence="2 3" key="1">
    <citation type="submission" date="2018-04" db="EMBL/GenBank/DDBJ databases">
        <title>Genomic Encyclopedia of Type Strains, Phase III (KMG-III): the genomes of soil and plant-associated and newly described type strains.</title>
        <authorList>
            <person name="Whitman W."/>
        </authorList>
    </citation>
    <scope>NUCLEOTIDE SEQUENCE [LARGE SCALE GENOMIC DNA]</scope>
    <source>
        <strain evidence="2 3">MA-olki</strain>
    </source>
</reference>
<name>A0A2T5TY32_9SPHN</name>
<dbReference type="PANTHER" id="PTHR46825:SF9">
    <property type="entry name" value="BETA-LACTAMASE-RELATED DOMAIN-CONTAINING PROTEIN"/>
    <property type="match status" value="1"/>
</dbReference>
<gene>
    <name evidence="2" type="ORF">C8J25_1117</name>
</gene>